<dbReference type="AlphaFoldDB" id="A0A6M3LCN7"/>
<feature type="transmembrane region" description="Helical" evidence="1">
    <location>
        <begin position="6"/>
        <end position="24"/>
    </location>
</feature>
<reference evidence="2" key="1">
    <citation type="submission" date="2020-03" db="EMBL/GenBank/DDBJ databases">
        <title>The deep terrestrial virosphere.</title>
        <authorList>
            <person name="Holmfeldt K."/>
            <person name="Nilsson E."/>
            <person name="Simone D."/>
            <person name="Lopez-Fernandez M."/>
            <person name="Wu X."/>
            <person name="de Brujin I."/>
            <person name="Lundin D."/>
            <person name="Andersson A."/>
            <person name="Bertilsson S."/>
            <person name="Dopson M."/>
        </authorList>
    </citation>
    <scope>NUCLEOTIDE SEQUENCE</scope>
    <source>
        <strain evidence="2">MM415B04464</strain>
    </source>
</reference>
<organism evidence="2">
    <name type="scientific">viral metagenome</name>
    <dbReference type="NCBI Taxonomy" id="1070528"/>
    <lineage>
        <taxon>unclassified sequences</taxon>
        <taxon>metagenomes</taxon>
        <taxon>organismal metagenomes</taxon>
    </lineage>
</organism>
<gene>
    <name evidence="2" type="ORF">MM415B04464_0012</name>
</gene>
<keyword evidence="1" id="KW-1133">Transmembrane helix</keyword>
<keyword evidence="1" id="KW-0472">Membrane</keyword>
<sequence>MTIAELASATTVAGVVVGCIVWVVSRVTARPQCQEHNSVCEKVDHLRETDIRLFNRLDEIVKGQHESENRLTDKMDEMKNIILQQR</sequence>
<evidence type="ECO:0000313" key="2">
    <source>
        <dbReference type="EMBL" id="QJA92816.1"/>
    </source>
</evidence>
<protein>
    <submittedName>
        <fullName evidence="2">Uncharacterized protein</fullName>
    </submittedName>
</protein>
<dbReference type="EMBL" id="MT143098">
    <property type="protein sequence ID" value="QJA92816.1"/>
    <property type="molecule type" value="Genomic_DNA"/>
</dbReference>
<proteinExistence type="predicted"/>
<name>A0A6M3LCN7_9ZZZZ</name>
<keyword evidence="1" id="KW-0812">Transmembrane</keyword>
<accession>A0A6M3LCN7</accession>
<evidence type="ECO:0000256" key="1">
    <source>
        <dbReference type="SAM" id="Phobius"/>
    </source>
</evidence>